<reference evidence="1" key="1">
    <citation type="submission" date="2021-05" db="EMBL/GenBank/DDBJ databases">
        <authorList>
            <person name="Alioto T."/>
            <person name="Alioto T."/>
            <person name="Gomez Garrido J."/>
        </authorList>
    </citation>
    <scope>NUCLEOTIDE SEQUENCE</scope>
</reference>
<evidence type="ECO:0000313" key="1">
    <source>
        <dbReference type="EMBL" id="CAG6729985.1"/>
    </source>
</evidence>
<name>A0A8D8YJK8_9HEMI</name>
<dbReference type="AlphaFoldDB" id="A0A8D8YJK8"/>
<proteinExistence type="predicted"/>
<organism evidence="1">
    <name type="scientific">Cacopsylla melanoneura</name>
    <dbReference type="NCBI Taxonomy" id="428564"/>
    <lineage>
        <taxon>Eukaryota</taxon>
        <taxon>Metazoa</taxon>
        <taxon>Ecdysozoa</taxon>
        <taxon>Arthropoda</taxon>
        <taxon>Hexapoda</taxon>
        <taxon>Insecta</taxon>
        <taxon>Pterygota</taxon>
        <taxon>Neoptera</taxon>
        <taxon>Paraneoptera</taxon>
        <taxon>Hemiptera</taxon>
        <taxon>Sternorrhyncha</taxon>
        <taxon>Psylloidea</taxon>
        <taxon>Psyllidae</taxon>
        <taxon>Psyllinae</taxon>
        <taxon>Cacopsylla</taxon>
    </lineage>
</organism>
<protein>
    <submittedName>
        <fullName evidence="1">Uncharacterized protein</fullName>
    </submittedName>
</protein>
<sequence>MLKITDFSETPIQTEKKKTIDQMIIVTNFFFLAIDHSDPSQHHYTRIVHTHFVLNLLPRHVSYGRRPSLAGRLLIQLTLDAGQGFRPGTVGLAKTGVIRLVAQGRAKPALVLTPADVFHKVGMTL</sequence>
<accession>A0A8D8YJK8</accession>
<dbReference type="EMBL" id="HBUF01380330">
    <property type="protein sequence ID" value="CAG6729986.1"/>
    <property type="molecule type" value="Transcribed_RNA"/>
</dbReference>
<dbReference type="EMBL" id="HBUF01380329">
    <property type="protein sequence ID" value="CAG6729985.1"/>
    <property type="molecule type" value="Transcribed_RNA"/>
</dbReference>